<protein>
    <submittedName>
        <fullName evidence="2">Uncharacterized protein</fullName>
    </submittedName>
</protein>
<evidence type="ECO:0000256" key="1">
    <source>
        <dbReference type="SAM" id="MobiDB-lite"/>
    </source>
</evidence>
<feature type="region of interest" description="Disordered" evidence="1">
    <location>
        <begin position="185"/>
        <end position="208"/>
    </location>
</feature>
<dbReference type="KEGG" id="bsol:FSW04_24610"/>
<gene>
    <name evidence="2" type="ORF">FSW04_24610</name>
</gene>
<dbReference type="AlphaFoldDB" id="A0A5B8UCQ5"/>
<accession>A0A5B8UCQ5</accession>
<dbReference type="Proteomes" id="UP000321805">
    <property type="component" value="Chromosome"/>
</dbReference>
<dbReference type="RefSeq" id="WP_146923090.1">
    <property type="nucleotide sequence ID" value="NZ_CP042430.1"/>
</dbReference>
<dbReference type="EMBL" id="CP042430">
    <property type="protein sequence ID" value="QEC50451.1"/>
    <property type="molecule type" value="Genomic_DNA"/>
</dbReference>
<keyword evidence="3" id="KW-1185">Reference proteome</keyword>
<sequence length="208" mass="20619">MAIRTAKRLSAVFIVVAAGAVAVIVASAGRSHSTASASAVSVDRAFAVPVLKRVARADDTPPANLTRMIAARPGVDQAGIRSFSTDAGRGYVIPQADGLCIAIPDPVDGFGKACAPSASASKTGVAVLMVDPTQSDRATIALALPAGATATAIDNAGGSAVLAAEADNVVVANLSRNTAKVHIAGPSGSTDIPMPVRPPALPHAQPSA</sequence>
<evidence type="ECO:0000313" key="2">
    <source>
        <dbReference type="EMBL" id="QEC50451.1"/>
    </source>
</evidence>
<reference evidence="2 3" key="1">
    <citation type="journal article" date="2018" name="J. Microbiol.">
        <title>Baekduia soli gen. nov., sp. nov., a novel bacterium isolated from the soil of Baekdu Mountain and proposal of a novel family name, Baekduiaceae fam. nov.</title>
        <authorList>
            <person name="An D.S."/>
            <person name="Siddiqi M.Z."/>
            <person name="Kim K.H."/>
            <person name="Yu H.S."/>
            <person name="Im W.T."/>
        </authorList>
    </citation>
    <scope>NUCLEOTIDE SEQUENCE [LARGE SCALE GENOMIC DNA]</scope>
    <source>
        <strain evidence="2 3">BR7-21</strain>
    </source>
</reference>
<proteinExistence type="predicted"/>
<evidence type="ECO:0000313" key="3">
    <source>
        <dbReference type="Proteomes" id="UP000321805"/>
    </source>
</evidence>
<organism evidence="2 3">
    <name type="scientific">Baekduia soli</name>
    <dbReference type="NCBI Taxonomy" id="496014"/>
    <lineage>
        <taxon>Bacteria</taxon>
        <taxon>Bacillati</taxon>
        <taxon>Actinomycetota</taxon>
        <taxon>Thermoleophilia</taxon>
        <taxon>Solirubrobacterales</taxon>
        <taxon>Baekduiaceae</taxon>
        <taxon>Baekduia</taxon>
    </lineage>
</organism>
<name>A0A5B8UCQ5_9ACTN</name>